<protein>
    <submittedName>
        <fullName evidence="1">Uncharacterized protein</fullName>
    </submittedName>
</protein>
<evidence type="ECO:0000313" key="1">
    <source>
        <dbReference type="EMBL" id="GAA0317934.1"/>
    </source>
</evidence>
<name>A0ABN0VUW1_9BACI</name>
<organism evidence="1 2">
    <name type="scientific">Bacillus carboniphilus</name>
    <dbReference type="NCBI Taxonomy" id="86663"/>
    <lineage>
        <taxon>Bacteria</taxon>
        <taxon>Bacillati</taxon>
        <taxon>Bacillota</taxon>
        <taxon>Bacilli</taxon>
        <taxon>Bacillales</taxon>
        <taxon>Bacillaceae</taxon>
        <taxon>Bacillus</taxon>
    </lineage>
</organism>
<accession>A0ABN0VUW1</accession>
<evidence type="ECO:0000313" key="2">
    <source>
        <dbReference type="Proteomes" id="UP001500782"/>
    </source>
</evidence>
<sequence>MHKNEQNSPEITEITERQSAKIKKSGVFAQLEDRLSVYFSLDWKNFKKIETNRNLIRLVGKEGGP</sequence>
<dbReference type="RefSeq" id="WP_343796156.1">
    <property type="nucleotide sequence ID" value="NZ_BAAADJ010000004.1"/>
</dbReference>
<proteinExistence type="predicted"/>
<gene>
    <name evidence="1" type="ORF">GCM10008967_05650</name>
</gene>
<keyword evidence="2" id="KW-1185">Reference proteome</keyword>
<dbReference type="EMBL" id="BAAADJ010000004">
    <property type="protein sequence ID" value="GAA0317934.1"/>
    <property type="molecule type" value="Genomic_DNA"/>
</dbReference>
<comment type="caution">
    <text evidence="1">The sequence shown here is derived from an EMBL/GenBank/DDBJ whole genome shotgun (WGS) entry which is preliminary data.</text>
</comment>
<reference evidence="1 2" key="1">
    <citation type="journal article" date="2019" name="Int. J. Syst. Evol. Microbiol.">
        <title>The Global Catalogue of Microorganisms (GCM) 10K type strain sequencing project: providing services to taxonomists for standard genome sequencing and annotation.</title>
        <authorList>
            <consortium name="The Broad Institute Genomics Platform"/>
            <consortium name="The Broad Institute Genome Sequencing Center for Infectious Disease"/>
            <person name="Wu L."/>
            <person name="Ma J."/>
        </authorList>
    </citation>
    <scope>NUCLEOTIDE SEQUENCE [LARGE SCALE GENOMIC DNA]</scope>
    <source>
        <strain evidence="1 2">JCM 9731</strain>
    </source>
</reference>
<dbReference type="Proteomes" id="UP001500782">
    <property type="component" value="Unassembled WGS sequence"/>
</dbReference>